<keyword evidence="3" id="KW-1185">Reference proteome</keyword>
<dbReference type="RefSeq" id="WP_369084644.1">
    <property type="nucleotide sequence ID" value="NZ_JBFSHR010000036.1"/>
</dbReference>
<accession>A0ABV3Y3F4</accession>
<proteinExistence type="predicted"/>
<organism evidence="2 3">
    <name type="scientific">Ferrimicrobium acidiphilum</name>
    <dbReference type="NCBI Taxonomy" id="121039"/>
    <lineage>
        <taxon>Bacteria</taxon>
        <taxon>Bacillati</taxon>
        <taxon>Actinomycetota</taxon>
        <taxon>Acidimicrobiia</taxon>
        <taxon>Acidimicrobiales</taxon>
        <taxon>Acidimicrobiaceae</taxon>
        <taxon>Ferrimicrobium</taxon>
    </lineage>
</organism>
<comment type="caution">
    <text evidence="2">The sequence shown here is derived from an EMBL/GenBank/DDBJ whole genome shotgun (WGS) entry which is preliminary data.</text>
</comment>
<evidence type="ECO:0000256" key="1">
    <source>
        <dbReference type="SAM" id="MobiDB-lite"/>
    </source>
</evidence>
<gene>
    <name evidence="2" type="ORF">AB6A68_09680</name>
</gene>
<protein>
    <recommendedName>
        <fullName evidence="4">Transposase DDE domain-containing protein</fullName>
    </recommendedName>
</protein>
<evidence type="ECO:0000313" key="2">
    <source>
        <dbReference type="EMBL" id="MEX6430102.1"/>
    </source>
</evidence>
<evidence type="ECO:0000313" key="3">
    <source>
        <dbReference type="Proteomes" id="UP001560267"/>
    </source>
</evidence>
<reference evidence="2 3" key="1">
    <citation type="submission" date="2024-07" db="EMBL/GenBank/DDBJ databases">
        <title>Draft Genome Sequence of Ferrimicrobium acidiphilum Strain YE2023, Isolated from a Pulp of Bioleach Reactor.</title>
        <authorList>
            <person name="Elkina Y.A."/>
            <person name="Bulaeva A.G."/>
            <person name="Beletsky A.V."/>
            <person name="Mardanov A.V."/>
        </authorList>
    </citation>
    <scope>NUCLEOTIDE SEQUENCE [LARGE SCALE GENOMIC DNA]</scope>
    <source>
        <strain evidence="2 3">YE2023</strain>
    </source>
</reference>
<dbReference type="EMBL" id="JBFSHR010000036">
    <property type="protein sequence ID" value="MEX6430102.1"/>
    <property type="molecule type" value="Genomic_DNA"/>
</dbReference>
<sequence length="578" mass="63885">MTIDFDSLGMIGDQGLNLGPSHPPIDDQQIASAIKLIDESGICVRVAKWRSEDQERAGKGRGGRPGSLNDRVVLVLLLVLALEGSPLLVTHAAAVVEHRLSGEARAMLGISPDRIGNPVWYDRFWRAFHSLLDVIDPFPGPRNRLLTKDEWAAIIASRVPDESERKQERLDWVANQLLEASMRMMPRSVRRKWKGNVCIDATPVAAFGKRGTTKRSDWVSIEPDGGWYVREGDHRDPGDDRGKQYRKTLWGWEATLAVMSTNDPSGPDEFPYLVAAIGFGKPGADIAGHGVGAFGSIVERGHPVGMAIADRAYFPNSKPENLQLPLRALGYDLVFDYREDQLGITESYAGAIQVEGAWYCPSMPQVLIEATIDFRVKTSIDKTTYAQRIEQRRRYLLRPKERADQDGYTPMMCPAAGGSATVYCPLKPPVGNIAGRSRISIAPSHPDKICTNRSSVSFPPTAGAKYGQSLHFGSPEWHAMYAAARNTIEGFNGYVKDANHDALDQPGRRRVRGQTAQHLFTAILVMSANLRKINTFLRKNGNDDTSFAKPPRRPRRRDRLASCRPVASVLTDGNPPAD</sequence>
<dbReference type="Proteomes" id="UP001560267">
    <property type="component" value="Unassembled WGS sequence"/>
</dbReference>
<feature type="region of interest" description="Disordered" evidence="1">
    <location>
        <begin position="540"/>
        <end position="578"/>
    </location>
</feature>
<evidence type="ECO:0008006" key="4">
    <source>
        <dbReference type="Google" id="ProtNLM"/>
    </source>
</evidence>
<name>A0ABV3Y3F4_9ACTN</name>